<accession>A0AA37T2I4</accession>
<organism evidence="1 2">
    <name type="scientific">Agaribacter marinus</name>
    <dbReference type="NCBI Taxonomy" id="1431249"/>
    <lineage>
        <taxon>Bacteria</taxon>
        <taxon>Pseudomonadati</taxon>
        <taxon>Pseudomonadota</taxon>
        <taxon>Gammaproteobacteria</taxon>
        <taxon>Alteromonadales</taxon>
        <taxon>Alteromonadaceae</taxon>
        <taxon>Agaribacter</taxon>
    </lineage>
</organism>
<reference evidence="1" key="2">
    <citation type="submission" date="2023-01" db="EMBL/GenBank/DDBJ databases">
        <title>Draft genome sequence of Agaribacter marinus strain NBRC 110023.</title>
        <authorList>
            <person name="Sun Q."/>
            <person name="Mori K."/>
        </authorList>
    </citation>
    <scope>NUCLEOTIDE SEQUENCE</scope>
    <source>
        <strain evidence="1">NBRC 110023</strain>
    </source>
</reference>
<gene>
    <name evidence="1" type="ORF">GCM10007852_13730</name>
</gene>
<dbReference type="AlphaFoldDB" id="A0AA37T2I4"/>
<comment type="caution">
    <text evidence="1">The sequence shown here is derived from an EMBL/GenBank/DDBJ whole genome shotgun (WGS) entry which is preliminary data.</text>
</comment>
<sequence length="45" mass="4810">MHGKAMNMAINESEICGILGHNVPVRKIAINAIMNVSSLVSMSVK</sequence>
<evidence type="ECO:0000313" key="1">
    <source>
        <dbReference type="EMBL" id="GLR70465.1"/>
    </source>
</evidence>
<proteinExistence type="predicted"/>
<name>A0AA37T2I4_9ALTE</name>
<keyword evidence="2" id="KW-1185">Reference proteome</keyword>
<protein>
    <submittedName>
        <fullName evidence="1">Uncharacterized protein</fullName>
    </submittedName>
</protein>
<dbReference type="EMBL" id="BSOT01000005">
    <property type="protein sequence ID" value="GLR70465.1"/>
    <property type="molecule type" value="Genomic_DNA"/>
</dbReference>
<dbReference type="Proteomes" id="UP001156601">
    <property type="component" value="Unassembled WGS sequence"/>
</dbReference>
<reference evidence="1" key="1">
    <citation type="journal article" date="2014" name="Int. J. Syst. Evol. Microbiol.">
        <title>Complete genome sequence of Corynebacterium casei LMG S-19264T (=DSM 44701T), isolated from a smear-ripened cheese.</title>
        <authorList>
            <consortium name="US DOE Joint Genome Institute (JGI-PGF)"/>
            <person name="Walter F."/>
            <person name="Albersmeier A."/>
            <person name="Kalinowski J."/>
            <person name="Ruckert C."/>
        </authorList>
    </citation>
    <scope>NUCLEOTIDE SEQUENCE</scope>
    <source>
        <strain evidence="1">NBRC 110023</strain>
    </source>
</reference>
<evidence type="ECO:0000313" key="2">
    <source>
        <dbReference type="Proteomes" id="UP001156601"/>
    </source>
</evidence>